<dbReference type="VEuPathDB" id="FungiDB:MAPG_09082"/>
<accession>A0A0C4E906</accession>
<evidence type="ECO:0000313" key="1">
    <source>
        <dbReference type="EMBL" id="KLU90117.1"/>
    </source>
</evidence>
<organism evidence="2 3">
    <name type="scientific">Magnaporthiopsis poae (strain ATCC 64411 / 73-15)</name>
    <name type="common">Kentucky bluegrass fungus</name>
    <name type="synonym">Magnaporthe poae</name>
    <dbReference type="NCBI Taxonomy" id="644358"/>
    <lineage>
        <taxon>Eukaryota</taxon>
        <taxon>Fungi</taxon>
        <taxon>Dikarya</taxon>
        <taxon>Ascomycota</taxon>
        <taxon>Pezizomycotina</taxon>
        <taxon>Sordariomycetes</taxon>
        <taxon>Sordariomycetidae</taxon>
        <taxon>Magnaporthales</taxon>
        <taxon>Magnaporthaceae</taxon>
        <taxon>Magnaporthiopsis</taxon>
    </lineage>
</organism>
<sequence>MASWVGTRRAADSGAAARIRGWSSRELRPATATARQSVQRPTSVRWICWVLGRAVASIYPHVVVALLQAVGRSKAAAGFVSGPGSLGLQCDGEVRIGAVGIPRVENGRSE</sequence>
<evidence type="ECO:0000313" key="3">
    <source>
        <dbReference type="Proteomes" id="UP000011715"/>
    </source>
</evidence>
<dbReference type="AlphaFoldDB" id="A0A0C4E906"/>
<reference evidence="1" key="3">
    <citation type="submission" date="2011-03" db="EMBL/GenBank/DDBJ databases">
        <title>Annotation of Magnaporthe poae ATCC 64411.</title>
        <authorList>
            <person name="Ma L.-J."/>
            <person name="Dead R."/>
            <person name="Young S.K."/>
            <person name="Zeng Q."/>
            <person name="Gargeya S."/>
            <person name="Fitzgerald M."/>
            <person name="Haas B."/>
            <person name="Abouelleil A."/>
            <person name="Alvarado L."/>
            <person name="Arachchi H.M."/>
            <person name="Berlin A."/>
            <person name="Brown A."/>
            <person name="Chapman S.B."/>
            <person name="Chen Z."/>
            <person name="Dunbar C."/>
            <person name="Freedman E."/>
            <person name="Gearin G."/>
            <person name="Gellesch M."/>
            <person name="Goldberg J."/>
            <person name="Griggs A."/>
            <person name="Gujja S."/>
            <person name="Heiman D."/>
            <person name="Howarth C."/>
            <person name="Larson L."/>
            <person name="Lui A."/>
            <person name="MacDonald P.J.P."/>
            <person name="Mehta T."/>
            <person name="Montmayeur A."/>
            <person name="Murphy C."/>
            <person name="Neiman D."/>
            <person name="Pearson M."/>
            <person name="Priest M."/>
            <person name="Roberts A."/>
            <person name="Saif S."/>
            <person name="Shea T."/>
            <person name="Shenoy N."/>
            <person name="Sisk P."/>
            <person name="Stolte C."/>
            <person name="Sykes S."/>
            <person name="Yandava C."/>
            <person name="Wortman J."/>
            <person name="Nusbaum C."/>
            <person name="Birren B."/>
        </authorList>
    </citation>
    <scope>NUCLEOTIDE SEQUENCE</scope>
    <source>
        <strain evidence="1">ATCC 64411</strain>
    </source>
</reference>
<reference evidence="3" key="2">
    <citation type="submission" date="2010-05" db="EMBL/GenBank/DDBJ databases">
        <title>The genome sequence of Magnaporthe poae strain ATCC 64411.</title>
        <authorList>
            <person name="Ma L.-J."/>
            <person name="Dead R."/>
            <person name="Young S."/>
            <person name="Zeng Q."/>
            <person name="Koehrsen M."/>
            <person name="Alvarado L."/>
            <person name="Berlin A."/>
            <person name="Chapman S.B."/>
            <person name="Chen Z."/>
            <person name="Freedman E."/>
            <person name="Gellesch M."/>
            <person name="Goldberg J."/>
            <person name="Griggs A."/>
            <person name="Gujja S."/>
            <person name="Heilman E.R."/>
            <person name="Heiman D."/>
            <person name="Hepburn T."/>
            <person name="Howarth C."/>
            <person name="Jen D."/>
            <person name="Larson L."/>
            <person name="Mehta T."/>
            <person name="Neiman D."/>
            <person name="Pearson M."/>
            <person name="Roberts A."/>
            <person name="Saif S."/>
            <person name="Shea T."/>
            <person name="Shenoy N."/>
            <person name="Sisk P."/>
            <person name="Stolte C."/>
            <person name="Sykes S."/>
            <person name="Walk T."/>
            <person name="White J."/>
            <person name="Yandava C."/>
            <person name="Haas B."/>
            <person name="Nusbaum C."/>
            <person name="Birren B."/>
        </authorList>
    </citation>
    <scope>NUCLEOTIDE SEQUENCE [LARGE SCALE GENOMIC DNA]</scope>
    <source>
        <strain evidence="3">ATCC 64411 / 73-15</strain>
    </source>
</reference>
<dbReference type="EnsemblFungi" id="MAPG_09082T0">
    <property type="protein sequence ID" value="MAPG_09082T0"/>
    <property type="gene ID" value="MAPG_09082"/>
</dbReference>
<evidence type="ECO:0000313" key="2">
    <source>
        <dbReference type="EnsemblFungi" id="MAPG_09082T0"/>
    </source>
</evidence>
<proteinExistence type="predicted"/>
<keyword evidence="3" id="KW-1185">Reference proteome</keyword>
<reference evidence="1" key="1">
    <citation type="submission" date="2010-05" db="EMBL/GenBank/DDBJ databases">
        <title>The Genome Sequence of Magnaporthe poae strain ATCC 64411.</title>
        <authorList>
            <consortium name="The Broad Institute Genome Sequencing Platform"/>
            <consortium name="Broad Institute Genome Sequencing Center for Infectious Disease"/>
            <person name="Ma L.-J."/>
            <person name="Dead R."/>
            <person name="Young S."/>
            <person name="Zeng Q."/>
            <person name="Koehrsen M."/>
            <person name="Alvarado L."/>
            <person name="Berlin A."/>
            <person name="Chapman S.B."/>
            <person name="Chen Z."/>
            <person name="Freedman E."/>
            <person name="Gellesch M."/>
            <person name="Goldberg J."/>
            <person name="Griggs A."/>
            <person name="Gujja S."/>
            <person name="Heilman E.R."/>
            <person name="Heiman D."/>
            <person name="Hepburn T."/>
            <person name="Howarth C."/>
            <person name="Jen D."/>
            <person name="Larson L."/>
            <person name="Mehta T."/>
            <person name="Neiman D."/>
            <person name="Pearson M."/>
            <person name="Roberts A."/>
            <person name="Saif S."/>
            <person name="Shea T."/>
            <person name="Shenoy N."/>
            <person name="Sisk P."/>
            <person name="Stolte C."/>
            <person name="Sykes S."/>
            <person name="Walk T."/>
            <person name="White J."/>
            <person name="Yandava C."/>
            <person name="Haas B."/>
            <person name="Nusbaum C."/>
            <person name="Birren B."/>
        </authorList>
    </citation>
    <scope>NUCLEOTIDE SEQUENCE</scope>
    <source>
        <strain evidence="1">ATCC 64411</strain>
    </source>
</reference>
<reference evidence="2" key="5">
    <citation type="submission" date="2015-06" db="UniProtKB">
        <authorList>
            <consortium name="EnsemblFungi"/>
        </authorList>
    </citation>
    <scope>IDENTIFICATION</scope>
    <source>
        <strain evidence="2">ATCC 64411</strain>
    </source>
</reference>
<dbReference type="EMBL" id="ADBL01002226">
    <property type="status" value="NOT_ANNOTATED_CDS"/>
    <property type="molecule type" value="Genomic_DNA"/>
</dbReference>
<reference evidence="2" key="4">
    <citation type="journal article" date="2015" name="G3 (Bethesda)">
        <title>Genome sequences of three phytopathogenic species of the Magnaporthaceae family of fungi.</title>
        <authorList>
            <person name="Okagaki L.H."/>
            <person name="Nunes C.C."/>
            <person name="Sailsbery J."/>
            <person name="Clay B."/>
            <person name="Brown D."/>
            <person name="John T."/>
            <person name="Oh Y."/>
            <person name="Young N."/>
            <person name="Fitzgerald M."/>
            <person name="Haas B.J."/>
            <person name="Zeng Q."/>
            <person name="Young S."/>
            <person name="Adiconis X."/>
            <person name="Fan L."/>
            <person name="Levin J.Z."/>
            <person name="Mitchell T.K."/>
            <person name="Okubara P.A."/>
            <person name="Farman M.L."/>
            <person name="Kohn L.M."/>
            <person name="Birren B."/>
            <person name="Ma L.-J."/>
            <person name="Dean R.A."/>
        </authorList>
    </citation>
    <scope>NUCLEOTIDE SEQUENCE</scope>
    <source>
        <strain evidence="2">ATCC 64411 / 73-15</strain>
    </source>
</reference>
<dbReference type="EMBL" id="GL876974">
    <property type="protein sequence ID" value="KLU90117.1"/>
    <property type="molecule type" value="Genomic_DNA"/>
</dbReference>
<name>A0A0C4E906_MAGP6</name>
<gene>
    <name evidence="1" type="ORF">MAPG_09082</name>
</gene>
<dbReference type="Proteomes" id="UP000011715">
    <property type="component" value="Unassembled WGS sequence"/>
</dbReference>
<dbReference type="OrthoDB" id="5209158at2759"/>
<protein>
    <submittedName>
        <fullName evidence="1 2">Uncharacterized protein</fullName>
    </submittedName>
</protein>